<sequence>MKRFVQFSLISLFIALFAGCQAGEPDIIGDIEESYISWNDERGQLTIFARLLNESSADANNLTARFEFDHPLLKEQISEEGYVVFSSNGEPIPFSVSGDGTYFLSESFDIDWEVPIEELAGDVSVTIFDRYGNEIAHFTIEHAIEE</sequence>
<dbReference type="Proteomes" id="UP000001258">
    <property type="component" value="Chromosome"/>
</dbReference>
<evidence type="ECO:0000256" key="1">
    <source>
        <dbReference type="SAM" id="SignalP"/>
    </source>
</evidence>
<dbReference type="PROSITE" id="PS51257">
    <property type="entry name" value="PROKAR_LIPOPROTEIN"/>
    <property type="match status" value="1"/>
</dbReference>
<gene>
    <name evidence="2" type="ordered locus">BH2846</name>
</gene>
<proteinExistence type="predicted"/>
<evidence type="ECO:0000313" key="2">
    <source>
        <dbReference type="EMBL" id="BAB06565.1"/>
    </source>
</evidence>
<dbReference type="HOGENOM" id="CLU_1773672_0_0_9"/>
<organism evidence="2 3">
    <name type="scientific">Halalkalibacterium halodurans (strain ATCC BAA-125 / DSM 18197 / FERM 7344 / JCM 9153 / C-125)</name>
    <name type="common">Bacillus halodurans</name>
    <dbReference type="NCBI Taxonomy" id="272558"/>
    <lineage>
        <taxon>Bacteria</taxon>
        <taxon>Bacillati</taxon>
        <taxon>Bacillota</taxon>
        <taxon>Bacilli</taxon>
        <taxon>Bacillales</taxon>
        <taxon>Bacillaceae</taxon>
        <taxon>Halalkalibacterium (ex Joshi et al. 2022)</taxon>
    </lineage>
</organism>
<accession>Q9K906</accession>
<keyword evidence="3" id="KW-1185">Reference proteome</keyword>
<dbReference type="PIR" id="F84005">
    <property type="entry name" value="F84005"/>
</dbReference>
<dbReference type="AlphaFoldDB" id="Q9K906"/>
<name>Q9K906_HALH5</name>
<dbReference type="eggNOG" id="ENOG502ZXRW">
    <property type="taxonomic scope" value="Bacteria"/>
</dbReference>
<dbReference type="STRING" id="272558.gene:10728756"/>
<feature type="chain" id="PRO_5038696657" evidence="1">
    <location>
        <begin position="23"/>
        <end position="146"/>
    </location>
</feature>
<evidence type="ECO:0000313" key="3">
    <source>
        <dbReference type="Proteomes" id="UP000001258"/>
    </source>
</evidence>
<dbReference type="EMBL" id="BA000004">
    <property type="protein sequence ID" value="BAB06565.1"/>
    <property type="molecule type" value="Genomic_DNA"/>
</dbReference>
<keyword evidence="1" id="KW-0732">Signal</keyword>
<feature type="signal peptide" evidence="1">
    <location>
        <begin position="1"/>
        <end position="22"/>
    </location>
</feature>
<reference evidence="2 3" key="1">
    <citation type="journal article" date="2000" name="Nucleic Acids Res.">
        <title>Complete genome sequence of the alkaliphilic bacterium Bacillus halodurans and genomic sequence comparison with Bacillus subtilis.</title>
        <authorList>
            <person name="Takami H."/>
            <person name="Nakasone K."/>
            <person name="Takaki Y."/>
            <person name="Maeno G."/>
            <person name="Sasaki R."/>
            <person name="Masui N."/>
            <person name="Fuji F."/>
            <person name="Hirama C."/>
            <person name="Nakamura Y."/>
            <person name="Ogasawara N."/>
            <person name="Kuhara S."/>
            <person name="Horikoshi K."/>
        </authorList>
    </citation>
    <scope>NUCLEOTIDE SEQUENCE [LARGE SCALE GENOMIC DNA]</scope>
    <source>
        <strain evidence="3">ATCC BAA-125 / DSM 18197 / FERM 7344 / JCM 9153 / C-125</strain>
    </source>
</reference>
<dbReference type="RefSeq" id="WP_010898993.1">
    <property type="nucleotide sequence ID" value="NC_002570.2"/>
</dbReference>
<dbReference type="KEGG" id="bha:BH2846"/>
<protein>
    <submittedName>
        <fullName evidence="2">BH2846 protein</fullName>
    </submittedName>
</protein>